<gene>
    <name evidence="2" type="primary">MINPP1</name>
    <name evidence="2" type="ORF">TNCT_215621</name>
</gene>
<sequence>MHKSTRTGLIGLAILVFVVVIVLLLNLESIKPSAPQPCVKLDGYETCHSSDPSPYRYYGTKTSYHIAIENQTDTDLPVEECTPVVFYLLSRHATRYPDKDYIEGMIKLLPTLKEKIINNTKDGKDLATIPCTISRFGD</sequence>
<dbReference type="InterPro" id="IPR029033">
    <property type="entry name" value="His_PPase_superfam"/>
</dbReference>
<comment type="caution">
    <text evidence="2">The sequence shown here is derived from an EMBL/GenBank/DDBJ whole genome shotgun (WGS) entry which is preliminary data.</text>
</comment>
<dbReference type="Proteomes" id="UP000887116">
    <property type="component" value="Unassembled WGS sequence"/>
</dbReference>
<name>A0A8X6JKK1_TRICU</name>
<dbReference type="Gene3D" id="3.40.50.1240">
    <property type="entry name" value="Phosphoglycerate mutase-like"/>
    <property type="match status" value="1"/>
</dbReference>
<keyword evidence="1" id="KW-0812">Transmembrane</keyword>
<keyword evidence="1" id="KW-1133">Transmembrane helix</keyword>
<dbReference type="OrthoDB" id="6509975at2759"/>
<reference evidence="2" key="1">
    <citation type="submission" date="2020-07" db="EMBL/GenBank/DDBJ databases">
        <title>Multicomponent nature underlies the extraordinary mechanical properties of spider dragline silk.</title>
        <authorList>
            <person name="Kono N."/>
            <person name="Nakamura H."/>
            <person name="Mori M."/>
            <person name="Yoshida Y."/>
            <person name="Ohtoshi R."/>
            <person name="Malay A.D."/>
            <person name="Moran D.A.P."/>
            <person name="Tomita M."/>
            <person name="Numata K."/>
            <person name="Arakawa K."/>
        </authorList>
    </citation>
    <scope>NUCLEOTIDE SEQUENCE</scope>
</reference>
<evidence type="ECO:0000313" key="2">
    <source>
        <dbReference type="EMBL" id="GFR10236.1"/>
    </source>
</evidence>
<evidence type="ECO:0000313" key="3">
    <source>
        <dbReference type="Proteomes" id="UP000887116"/>
    </source>
</evidence>
<evidence type="ECO:0000256" key="1">
    <source>
        <dbReference type="SAM" id="Phobius"/>
    </source>
</evidence>
<organism evidence="2 3">
    <name type="scientific">Trichonephila clavata</name>
    <name type="common">Joro spider</name>
    <name type="synonym">Nephila clavata</name>
    <dbReference type="NCBI Taxonomy" id="2740835"/>
    <lineage>
        <taxon>Eukaryota</taxon>
        <taxon>Metazoa</taxon>
        <taxon>Ecdysozoa</taxon>
        <taxon>Arthropoda</taxon>
        <taxon>Chelicerata</taxon>
        <taxon>Arachnida</taxon>
        <taxon>Araneae</taxon>
        <taxon>Araneomorphae</taxon>
        <taxon>Entelegynae</taxon>
        <taxon>Araneoidea</taxon>
        <taxon>Nephilidae</taxon>
        <taxon>Trichonephila</taxon>
    </lineage>
</organism>
<protein>
    <submittedName>
        <fullName evidence="2">Multiple inositol polyphosphate phosphatase 1</fullName>
    </submittedName>
</protein>
<keyword evidence="1" id="KW-0472">Membrane</keyword>
<feature type="transmembrane region" description="Helical" evidence="1">
    <location>
        <begin position="7"/>
        <end position="27"/>
    </location>
</feature>
<keyword evidence="3" id="KW-1185">Reference proteome</keyword>
<dbReference type="EMBL" id="BMAO01036390">
    <property type="protein sequence ID" value="GFR10236.1"/>
    <property type="molecule type" value="Genomic_DNA"/>
</dbReference>
<accession>A0A8X6JKK1</accession>
<proteinExistence type="predicted"/>
<dbReference type="GO" id="GO:0016791">
    <property type="term" value="F:phosphatase activity"/>
    <property type="evidence" value="ECO:0007669"/>
    <property type="project" value="UniProtKB-ARBA"/>
</dbReference>
<dbReference type="AlphaFoldDB" id="A0A8X6JKK1"/>
<dbReference type="SUPFAM" id="SSF53254">
    <property type="entry name" value="Phosphoglycerate mutase-like"/>
    <property type="match status" value="1"/>
</dbReference>